<proteinExistence type="predicted"/>
<dbReference type="InterPro" id="IPR012337">
    <property type="entry name" value="RNaseH-like_sf"/>
</dbReference>
<dbReference type="PANTHER" id="PTHR47723">
    <property type="entry name" value="OS05G0353850 PROTEIN"/>
    <property type="match status" value="1"/>
</dbReference>
<dbReference type="InterPro" id="IPR026960">
    <property type="entry name" value="RVT-Znf"/>
</dbReference>
<dbReference type="EMBL" id="BSYR01000010">
    <property type="protein sequence ID" value="GMI71138.1"/>
    <property type="molecule type" value="Genomic_DNA"/>
</dbReference>
<evidence type="ECO:0000259" key="1">
    <source>
        <dbReference type="Pfam" id="PF13456"/>
    </source>
</evidence>
<dbReference type="OrthoDB" id="1705419at2759"/>
<dbReference type="CDD" id="cd06222">
    <property type="entry name" value="RNase_H_like"/>
    <property type="match status" value="1"/>
</dbReference>
<dbReference type="InterPro" id="IPR002156">
    <property type="entry name" value="RNaseH_domain"/>
</dbReference>
<dbReference type="Proteomes" id="UP001165190">
    <property type="component" value="Unassembled WGS sequence"/>
</dbReference>
<feature type="domain" description="Reverse transcriptase zinc-binding" evidence="2">
    <location>
        <begin position="127"/>
        <end position="214"/>
    </location>
</feature>
<dbReference type="GO" id="GO:0003676">
    <property type="term" value="F:nucleic acid binding"/>
    <property type="evidence" value="ECO:0007669"/>
    <property type="project" value="InterPro"/>
</dbReference>
<dbReference type="AlphaFoldDB" id="A0A9W7H652"/>
<accession>A0A9W7H652</accession>
<dbReference type="PANTHER" id="PTHR47723:SF19">
    <property type="entry name" value="POLYNUCLEOTIDYL TRANSFERASE, RIBONUCLEASE H-LIKE SUPERFAMILY PROTEIN"/>
    <property type="match status" value="1"/>
</dbReference>
<name>A0A9W7H652_HIBTR</name>
<dbReference type="InterPro" id="IPR036397">
    <property type="entry name" value="RNaseH_sf"/>
</dbReference>
<comment type="caution">
    <text evidence="3">The sequence shown here is derived from an EMBL/GenBank/DDBJ whole genome shotgun (WGS) entry which is preliminary data.</text>
</comment>
<dbReference type="Pfam" id="PF13966">
    <property type="entry name" value="zf-RVT"/>
    <property type="match status" value="1"/>
</dbReference>
<dbReference type="InterPro" id="IPR044730">
    <property type="entry name" value="RNase_H-like_dom_plant"/>
</dbReference>
<reference evidence="3" key="1">
    <citation type="submission" date="2023-05" db="EMBL/GenBank/DDBJ databases">
        <title>Genome and transcriptome analyses reveal genes involved in the formation of fine ridges on petal epidermal cells in Hibiscus trionum.</title>
        <authorList>
            <person name="Koshimizu S."/>
            <person name="Masuda S."/>
            <person name="Ishii T."/>
            <person name="Shirasu K."/>
            <person name="Hoshino A."/>
            <person name="Arita M."/>
        </authorList>
    </citation>
    <scope>NUCLEOTIDE SEQUENCE</scope>
    <source>
        <strain evidence="3">Hamamatsu line</strain>
    </source>
</reference>
<dbReference type="GO" id="GO:0004523">
    <property type="term" value="F:RNA-DNA hybrid ribonuclease activity"/>
    <property type="evidence" value="ECO:0007669"/>
    <property type="project" value="InterPro"/>
</dbReference>
<sequence length="465" mass="52539">MASWIWRDIQSSFVGQDEFGIAFQECCRLQLGDGNKLFFWSDHWIGSEPLQSRYLIIFALAWNKNGKVKEFGLKVNDSWSWNICLRRRLFDWEISQWDSLLRELSDIKTNGFSHDCLVWRGNCEGIYSAKSGYLCTNKRTKIPFDWKGLVWSGLVPPRIDFFIWQAALGRLAVRSELAKRGIGDLSNILCPFCSVKEESVPHLFLYCYSTWEIWSWFFRVWNLFWVLPCDISSLLMQWGDLKPPSVPPLLWKLIPIAIFWSTWLFRNEVLFKNTTFDKLQLLFLVRFRLASWYKAGVSDVAVSLEDVIVNPAIVGCGPLKQIPTVGARWLPPPVGFVKINTDGAVLASGSRGGIGGIAHSHSGEKILEFSKSVGAGPPVLAELLAIREGIVLASSNVICAKARLIIETDCCLAVDWIENPAECPLIFRNLVQDIIRASSPRGCIFRKIPRCCNSAADVLAKRGIG</sequence>
<dbReference type="SUPFAM" id="SSF53098">
    <property type="entry name" value="Ribonuclease H-like"/>
    <property type="match status" value="1"/>
</dbReference>
<dbReference type="InterPro" id="IPR053151">
    <property type="entry name" value="RNase_H-like"/>
</dbReference>
<feature type="domain" description="RNase H type-1" evidence="1">
    <location>
        <begin position="340"/>
        <end position="462"/>
    </location>
</feature>
<gene>
    <name evidence="3" type="ORF">HRI_000783100</name>
</gene>
<organism evidence="3 4">
    <name type="scientific">Hibiscus trionum</name>
    <name type="common">Flower of an hour</name>
    <dbReference type="NCBI Taxonomy" id="183268"/>
    <lineage>
        <taxon>Eukaryota</taxon>
        <taxon>Viridiplantae</taxon>
        <taxon>Streptophyta</taxon>
        <taxon>Embryophyta</taxon>
        <taxon>Tracheophyta</taxon>
        <taxon>Spermatophyta</taxon>
        <taxon>Magnoliopsida</taxon>
        <taxon>eudicotyledons</taxon>
        <taxon>Gunneridae</taxon>
        <taxon>Pentapetalae</taxon>
        <taxon>rosids</taxon>
        <taxon>malvids</taxon>
        <taxon>Malvales</taxon>
        <taxon>Malvaceae</taxon>
        <taxon>Malvoideae</taxon>
        <taxon>Hibiscus</taxon>
    </lineage>
</organism>
<dbReference type="Pfam" id="PF13456">
    <property type="entry name" value="RVT_3"/>
    <property type="match status" value="1"/>
</dbReference>
<evidence type="ECO:0000259" key="2">
    <source>
        <dbReference type="Pfam" id="PF13966"/>
    </source>
</evidence>
<evidence type="ECO:0008006" key="5">
    <source>
        <dbReference type="Google" id="ProtNLM"/>
    </source>
</evidence>
<dbReference type="Gene3D" id="3.30.420.10">
    <property type="entry name" value="Ribonuclease H-like superfamily/Ribonuclease H"/>
    <property type="match status" value="1"/>
</dbReference>
<evidence type="ECO:0000313" key="4">
    <source>
        <dbReference type="Proteomes" id="UP001165190"/>
    </source>
</evidence>
<keyword evidence="4" id="KW-1185">Reference proteome</keyword>
<protein>
    <recommendedName>
        <fullName evidence="5">Reverse transcriptase zinc-binding domain-containing protein</fullName>
    </recommendedName>
</protein>
<evidence type="ECO:0000313" key="3">
    <source>
        <dbReference type="EMBL" id="GMI71138.1"/>
    </source>
</evidence>